<organism evidence="3 4">
    <name type="scientific">Achromobacter aloeverae</name>
    <dbReference type="NCBI Taxonomy" id="1750518"/>
    <lineage>
        <taxon>Bacteria</taxon>
        <taxon>Pseudomonadati</taxon>
        <taxon>Pseudomonadota</taxon>
        <taxon>Betaproteobacteria</taxon>
        <taxon>Burkholderiales</taxon>
        <taxon>Alcaligenaceae</taxon>
        <taxon>Achromobacter</taxon>
    </lineage>
</organism>
<dbReference type="Gene3D" id="1.10.260.40">
    <property type="entry name" value="lambda repressor-like DNA-binding domains"/>
    <property type="match status" value="1"/>
</dbReference>
<sequence length="192" mass="20610">MRKHGHDVLERKGMSVKLKLLRVQAGLTLEALAQAAELTRSYVSKLERGVSTPSISAGLKIAKALGVTVEELFADTPDDDPVVISRAAKGEARTADGTPRPPRVVSGAQPSHRMVAFVIAPSDEPVRNHPMSHHKGEELLYVLKGSIALRLARRTETLHAGDSAHFNSSIPHKITSVGKVPASVLLVIAQDE</sequence>
<dbReference type="Gene3D" id="2.60.120.10">
    <property type="entry name" value="Jelly Rolls"/>
    <property type="match status" value="1"/>
</dbReference>
<dbReference type="InterPro" id="IPR050807">
    <property type="entry name" value="TransReg_Diox_bact_type"/>
</dbReference>
<dbReference type="SUPFAM" id="SSF51182">
    <property type="entry name" value="RmlC-like cupins"/>
    <property type="match status" value="1"/>
</dbReference>
<dbReference type="CDD" id="cd02209">
    <property type="entry name" value="cupin_XRE_C"/>
    <property type="match status" value="1"/>
</dbReference>
<dbReference type="Pfam" id="PF01381">
    <property type="entry name" value="HTH_3"/>
    <property type="match status" value="1"/>
</dbReference>
<dbReference type="PANTHER" id="PTHR46797">
    <property type="entry name" value="HTH-TYPE TRANSCRIPTIONAL REGULATOR"/>
    <property type="match status" value="1"/>
</dbReference>
<evidence type="ECO:0000256" key="1">
    <source>
        <dbReference type="ARBA" id="ARBA00023125"/>
    </source>
</evidence>
<dbReference type="InterPro" id="IPR014710">
    <property type="entry name" value="RmlC-like_jellyroll"/>
</dbReference>
<dbReference type="GO" id="GO:0005829">
    <property type="term" value="C:cytosol"/>
    <property type="evidence" value="ECO:0007669"/>
    <property type="project" value="TreeGrafter"/>
</dbReference>
<accession>A0A4Q1HFX1</accession>
<gene>
    <name evidence="3" type="ORF">C7R54_19255</name>
</gene>
<dbReference type="CDD" id="cd00093">
    <property type="entry name" value="HTH_XRE"/>
    <property type="match status" value="1"/>
</dbReference>
<protein>
    <submittedName>
        <fullName evidence="3">Transcriptional regulator</fullName>
    </submittedName>
</protein>
<dbReference type="InterPro" id="IPR011051">
    <property type="entry name" value="RmlC_Cupin_sf"/>
</dbReference>
<evidence type="ECO:0000313" key="3">
    <source>
        <dbReference type="EMBL" id="RXN85908.1"/>
    </source>
</evidence>
<evidence type="ECO:0000259" key="2">
    <source>
        <dbReference type="PROSITE" id="PS50943"/>
    </source>
</evidence>
<dbReference type="Proteomes" id="UP000290849">
    <property type="component" value="Unassembled WGS sequence"/>
</dbReference>
<dbReference type="OrthoDB" id="9805356at2"/>
<dbReference type="InterPro" id="IPR001387">
    <property type="entry name" value="Cro/C1-type_HTH"/>
</dbReference>
<dbReference type="GO" id="GO:0003700">
    <property type="term" value="F:DNA-binding transcription factor activity"/>
    <property type="evidence" value="ECO:0007669"/>
    <property type="project" value="TreeGrafter"/>
</dbReference>
<dbReference type="SUPFAM" id="SSF47413">
    <property type="entry name" value="lambda repressor-like DNA-binding domains"/>
    <property type="match status" value="1"/>
</dbReference>
<keyword evidence="4" id="KW-1185">Reference proteome</keyword>
<dbReference type="GO" id="GO:0003677">
    <property type="term" value="F:DNA binding"/>
    <property type="evidence" value="ECO:0007669"/>
    <property type="project" value="UniProtKB-KW"/>
</dbReference>
<comment type="caution">
    <text evidence="3">The sequence shown here is derived from an EMBL/GenBank/DDBJ whole genome shotgun (WGS) entry which is preliminary data.</text>
</comment>
<dbReference type="PANTHER" id="PTHR46797:SF1">
    <property type="entry name" value="METHYLPHOSPHONATE SYNTHASE"/>
    <property type="match status" value="1"/>
</dbReference>
<evidence type="ECO:0000313" key="4">
    <source>
        <dbReference type="Proteomes" id="UP000290849"/>
    </source>
</evidence>
<keyword evidence="1" id="KW-0238">DNA-binding</keyword>
<feature type="domain" description="HTH cro/C1-type" evidence="2">
    <location>
        <begin position="18"/>
        <end position="72"/>
    </location>
</feature>
<dbReference type="AlphaFoldDB" id="A0A4Q1HFX1"/>
<dbReference type="EMBL" id="PYAL01000006">
    <property type="protein sequence ID" value="RXN85908.1"/>
    <property type="molecule type" value="Genomic_DNA"/>
</dbReference>
<dbReference type="Pfam" id="PF07883">
    <property type="entry name" value="Cupin_2"/>
    <property type="match status" value="1"/>
</dbReference>
<dbReference type="SMART" id="SM00530">
    <property type="entry name" value="HTH_XRE"/>
    <property type="match status" value="1"/>
</dbReference>
<dbReference type="InterPro" id="IPR013096">
    <property type="entry name" value="Cupin_2"/>
</dbReference>
<dbReference type="PROSITE" id="PS50943">
    <property type="entry name" value="HTH_CROC1"/>
    <property type="match status" value="1"/>
</dbReference>
<name>A0A4Q1HFX1_9BURK</name>
<reference evidence="3 4" key="1">
    <citation type="journal article" date="2017" name="Int. J. Syst. Evol. Microbiol.">
        <title>Achromobacter aloeverae sp. nov., isolated from the root of Aloe vera (L.) Burm.f.</title>
        <authorList>
            <person name="Kuncharoen N."/>
            <person name="Muramatsu Y."/>
            <person name="Shibata C."/>
            <person name="Kamakura Y."/>
            <person name="Nakagawa Y."/>
            <person name="Tanasupawat S."/>
        </authorList>
    </citation>
    <scope>NUCLEOTIDE SEQUENCE [LARGE SCALE GENOMIC DNA]</scope>
    <source>
        <strain evidence="3 4">AVA-1</strain>
    </source>
</reference>
<dbReference type="InterPro" id="IPR010982">
    <property type="entry name" value="Lambda_DNA-bd_dom_sf"/>
</dbReference>
<proteinExistence type="predicted"/>